<dbReference type="PRINTS" id="PR00081">
    <property type="entry name" value="GDHRDH"/>
</dbReference>
<feature type="domain" description="Ketoreductase" evidence="4">
    <location>
        <begin position="13"/>
        <end position="194"/>
    </location>
</feature>
<dbReference type="InterPro" id="IPR036291">
    <property type="entry name" value="NAD(P)-bd_dom_sf"/>
</dbReference>
<protein>
    <submittedName>
        <fullName evidence="5">SDR family NAD(P)-dependent oxidoreductase</fullName>
    </submittedName>
</protein>
<organism evidence="5 6">
    <name type="scientific">Nannocystis pusilla</name>
    <dbReference type="NCBI Taxonomy" id="889268"/>
    <lineage>
        <taxon>Bacteria</taxon>
        <taxon>Pseudomonadati</taxon>
        <taxon>Myxococcota</taxon>
        <taxon>Polyangia</taxon>
        <taxon>Nannocystales</taxon>
        <taxon>Nannocystaceae</taxon>
        <taxon>Nannocystis</taxon>
    </lineage>
</organism>
<evidence type="ECO:0000259" key="4">
    <source>
        <dbReference type="SMART" id="SM00822"/>
    </source>
</evidence>
<evidence type="ECO:0000313" key="6">
    <source>
        <dbReference type="Proteomes" id="UP001139031"/>
    </source>
</evidence>
<gene>
    <name evidence="5" type="ORF">K7C98_33810</name>
</gene>
<dbReference type="SMART" id="SM00822">
    <property type="entry name" value="PKS_KR"/>
    <property type="match status" value="1"/>
</dbReference>
<keyword evidence="6" id="KW-1185">Reference proteome</keyword>
<dbReference type="Gene3D" id="3.40.50.720">
    <property type="entry name" value="NAD(P)-binding Rossmann-like Domain"/>
    <property type="match status" value="1"/>
</dbReference>
<name>A0ABS7U1D0_9BACT</name>
<comment type="similarity">
    <text evidence="1 3">Belongs to the short-chain dehydrogenases/reductases (SDR) family.</text>
</comment>
<evidence type="ECO:0000256" key="2">
    <source>
        <dbReference type="ARBA" id="ARBA00023002"/>
    </source>
</evidence>
<dbReference type="PRINTS" id="PR00080">
    <property type="entry name" value="SDRFAMILY"/>
</dbReference>
<dbReference type="InterPro" id="IPR051911">
    <property type="entry name" value="SDR_oxidoreductase"/>
</dbReference>
<dbReference type="PANTHER" id="PTHR43976:SF16">
    <property type="entry name" value="SHORT-CHAIN DEHYDROGENASE_REDUCTASE FAMILY PROTEIN"/>
    <property type="match status" value="1"/>
</dbReference>
<evidence type="ECO:0000313" key="5">
    <source>
        <dbReference type="EMBL" id="MBZ5714236.1"/>
    </source>
</evidence>
<keyword evidence="2" id="KW-0560">Oxidoreductase</keyword>
<dbReference type="PANTHER" id="PTHR43976">
    <property type="entry name" value="SHORT CHAIN DEHYDROGENASE"/>
    <property type="match status" value="1"/>
</dbReference>
<proteinExistence type="inferred from homology"/>
<dbReference type="InterPro" id="IPR002347">
    <property type="entry name" value="SDR_fam"/>
</dbReference>
<dbReference type="Pfam" id="PF00106">
    <property type="entry name" value="adh_short"/>
    <property type="match status" value="1"/>
</dbReference>
<dbReference type="InterPro" id="IPR057326">
    <property type="entry name" value="KR_dom"/>
</dbReference>
<dbReference type="RefSeq" id="WP_224195967.1">
    <property type="nucleotide sequence ID" value="NZ_JAIRAU010000047.1"/>
</dbReference>
<evidence type="ECO:0000256" key="3">
    <source>
        <dbReference type="RuleBase" id="RU000363"/>
    </source>
</evidence>
<reference evidence="5" key="1">
    <citation type="submission" date="2021-08" db="EMBL/GenBank/DDBJ databases">
        <authorList>
            <person name="Stevens D.C."/>
        </authorList>
    </citation>
    <scope>NUCLEOTIDE SEQUENCE</scope>
    <source>
        <strain evidence="5">DSM 53165</strain>
    </source>
</reference>
<dbReference type="PROSITE" id="PS00061">
    <property type="entry name" value="ADH_SHORT"/>
    <property type="match status" value="1"/>
</dbReference>
<evidence type="ECO:0000256" key="1">
    <source>
        <dbReference type="ARBA" id="ARBA00006484"/>
    </source>
</evidence>
<accession>A0ABS7U1D0</accession>
<sequence>MSTHTDSTPATSRVWFVTGSSSGFGRAIVEEVVARGDCVVATARRPEALADLAAKAPDHVQLAELDVTRPEQVRAAMAAALARFGRIDVLVNNAGFSILGAVEETDEAALRATMELMFFAAVATTREVLPHMRARRSGTIVQITSVGGITTAPGFGPYCAAKHALEALSESLAAEVKPHGVRVLVVEPGAFRTALFGAAFRDMPALDAYAETVGAMRAWVRQTNGEQGGDPARAARVIADVVARPEVPLRIPLGGDAVDQIRAKLALIAADVDRSEALARATGFDAEA</sequence>
<dbReference type="CDD" id="cd05374">
    <property type="entry name" value="17beta-HSD-like_SDR_c"/>
    <property type="match status" value="1"/>
</dbReference>
<dbReference type="EMBL" id="JAIRAU010000047">
    <property type="protein sequence ID" value="MBZ5714236.1"/>
    <property type="molecule type" value="Genomic_DNA"/>
</dbReference>
<dbReference type="Proteomes" id="UP001139031">
    <property type="component" value="Unassembled WGS sequence"/>
</dbReference>
<dbReference type="InterPro" id="IPR020904">
    <property type="entry name" value="Sc_DH/Rdtase_CS"/>
</dbReference>
<dbReference type="SUPFAM" id="SSF51735">
    <property type="entry name" value="NAD(P)-binding Rossmann-fold domains"/>
    <property type="match status" value="1"/>
</dbReference>
<comment type="caution">
    <text evidence="5">The sequence shown here is derived from an EMBL/GenBank/DDBJ whole genome shotgun (WGS) entry which is preliminary data.</text>
</comment>